<evidence type="ECO:0000259" key="3">
    <source>
        <dbReference type="PROSITE" id="PS51294"/>
    </source>
</evidence>
<sequence length="840" mass="89434">MNGYIDAPAVPVPVLDCTGTHDVTVPINDTTYGDGPVSNEGWIYSLMSDIFAVWEPANGCEDEPASQWKTPQDGVDELYCWGKTCGGNPVVRCAWNGAHNYFGNEGSKNSRLVWNFVSRFTKESHLGRGEVDASSESRFSEGLVSSARPAAAALAVEREIARPNPPRAARPRASRRPAVGCRRSGEDEVRFGADGRVCAPAKTGRSGAPTCAVGGYRNVENGCPADHPAAALADDRVGDAGRGQAVPRRWHNQLDPAVSKAPFTVDEVRTILVEHHKRGNRWAEISRLLPGRTDNAVKNHWNASLRRRFERFVAEEGVAARRAKRAGADGPSAASLAFYYGKWKQTDAYKALKAQMRADRAGAPAPSARELRDAGLCKAGRGAVGSASAARGGGRAAGRPRGGRLAKFEARTLADPPPAPPLAPALLRSVAEPPGDERDDDDDDGLELAVRWPPPELYGDPAVRGSLVTFDEHDCTTAERAAAHKLVEGAVVCHDDRRWYVTREAESVDDVAAAASCGRKFDDAARGGRAAVATPRALAKRNDGSPWGGHFKRGAPLPAGAPVLVADDDARRRRPLRGAPRTPPPRARRRRPSPAARRRPSPGPRPAPPAASSGLGEPLPPRAPPLRAPRTARSPPGSDRVRVRWLPEEDPASAAARGGARRRKQPRASWYFATVTAVDDAGRAAPTSGAPSPSYDDGRGDDDIDWPDGDAVLLPPANAPGRPRARAAVSDAQRALVGQSLALPPTPTPWKVADAFYSVEEGIDGVVVQYHDGGRDAPTDADVDAFEWAAHDDFVAKRRLDGGAAGARAGPRGSATPTTRRPRPPRRARGSAGARAPRAT</sequence>
<proteinExistence type="predicted"/>
<dbReference type="InterPro" id="IPR001005">
    <property type="entry name" value="SANT/Myb"/>
</dbReference>
<feature type="compositionally biased region" description="Low complexity" evidence="1">
    <location>
        <begin position="806"/>
        <end position="819"/>
    </location>
</feature>
<dbReference type="Proteomes" id="UP001363151">
    <property type="component" value="Unassembled WGS sequence"/>
</dbReference>
<name>A0ABR1G3I7_AURAN</name>
<dbReference type="SUPFAM" id="SSF46689">
    <property type="entry name" value="Homeodomain-like"/>
    <property type="match status" value="1"/>
</dbReference>
<dbReference type="EMBL" id="JBBJCI010000132">
    <property type="protein sequence ID" value="KAK7242890.1"/>
    <property type="molecule type" value="Genomic_DNA"/>
</dbReference>
<dbReference type="PANTHER" id="PTHR45614">
    <property type="entry name" value="MYB PROTEIN-RELATED"/>
    <property type="match status" value="1"/>
</dbReference>
<dbReference type="Pfam" id="PF00249">
    <property type="entry name" value="Myb_DNA-binding"/>
    <property type="match status" value="1"/>
</dbReference>
<feature type="compositionally biased region" description="Acidic residues" evidence="1">
    <location>
        <begin position="699"/>
        <end position="708"/>
    </location>
</feature>
<dbReference type="PROSITE" id="PS50090">
    <property type="entry name" value="MYB_LIKE"/>
    <property type="match status" value="1"/>
</dbReference>
<feature type="compositionally biased region" description="Low complexity" evidence="1">
    <location>
        <begin position="715"/>
        <end position="726"/>
    </location>
</feature>
<feature type="domain" description="HTH myb-type" evidence="3">
    <location>
        <begin position="255"/>
        <end position="309"/>
    </location>
</feature>
<evidence type="ECO:0000313" key="4">
    <source>
        <dbReference type="EMBL" id="KAK7242890.1"/>
    </source>
</evidence>
<evidence type="ECO:0000259" key="2">
    <source>
        <dbReference type="PROSITE" id="PS50090"/>
    </source>
</evidence>
<dbReference type="PANTHER" id="PTHR45614:SF25">
    <property type="entry name" value="MYB PROTEIN"/>
    <property type="match status" value="1"/>
</dbReference>
<evidence type="ECO:0000313" key="5">
    <source>
        <dbReference type="Proteomes" id="UP001363151"/>
    </source>
</evidence>
<gene>
    <name evidence="4" type="ORF">SO694_0012703</name>
</gene>
<feature type="compositionally biased region" description="Basic residues" evidence="1">
    <location>
        <begin position="820"/>
        <end position="829"/>
    </location>
</feature>
<reference evidence="4 5" key="1">
    <citation type="submission" date="2024-03" db="EMBL/GenBank/DDBJ databases">
        <title>Aureococcus anophagefferens CCMP1851 and Kratosvirus quantuckense: Draft genome of a second virus-susceptible host strain in the model system.</title>
        <authorList>
            <person name="Chase E."/>
            <person name="Truchon A.R."/>
            <person name="Schepens W."/>
            <person name="Wilhelm S.W."/>
        </authorList>
    </citation>
    <scope>NUCLEOTIDE SEQUENCE [LARGE SCALE GENOMIC DNA]</scope>
    <source>
        <strain evidence="4 5">CCMP1851</strain>
    </source>
</reference>
<protein>
    <submittedName>
        <fullName evidence="4">Acetyl xylan esterase</fullName>
    </submittedName>
</protein>
<dbReference type="PROSITE" id="PS51294">
    <property type="entry name" value="HTH_MYB"/>
    <property type="match status" value="1"/>
</dbReference>
<accession>A0ABR1G3I7</accession>
<feature type="compositionally biased region" description="Low complexity" evidence="1">
    <location>
        <begin position="830"/>
        <end position="840"/>
    </location>
</feature>
<evidence type="ECO:0000256" key="1">
    <source>
        <dbReference type="SAM" id="MobiDB-lite"/>
    </source>
</evidence>
<feature type="region of interest" description="Disordered" evidence="1">
    <location>
        <begin position="799"/>
        <end position="840"/>
    </location>
</feature>
<dbReference type="InterPro" id="IPR017930">
    <property type="entry name" value="Myb_dom"/>
</dbReference>
<dbReference type="InterPro" id="IPR050560">
    <property type="entry name" value="MYB_TF"/>
</dbReference>
<dbReference type="SMART" id="SM00717">
    <property type="entry name" value="SANT"/>
    <property type="match status" value="1"/>
</dbReference>
<feature type="compositionally biased region" description="Pro residues" evidence="1">
    <location>
        <begin position="618"/>
        <end position="627"/>
    </location>
</feature>
<feature type="domain" description="Myb-like" evidence="2">
    <location>
        <begin position="255"/>
        <end position="305"/>
    </location>
</feature>
<organism evidence="4 5">
    <name type="scientific">Aureococcus anophagefferens</name>
    <name type="common">Harmful bloom alga</name>
    <dbReference type="NCBI Taxonomy" id="44056"/>
    <lineage>
        <taxon>Eukaryota</taxon>
        <taxon>Sar</taxon>
        <taxon>Stramenopiles</taxon>
        <taxon>Ochrophyta</taxon>
        <taxon>Pelagophyceae</taxon>
        <taxon>Pelagomonadales</taxon>
        <taxon>Pelagomonadaceae</taxon>
        <taxon>Aureococcus</taxon>
    </lineage>
</organism>
<feature type="region of interest" description="Disordered" evidence="1">
    <location>
        <begin position="382"/>
        <end position="402"/>
    </location>
</feature>
<feature type="compositionally biased region" description="Basic residues" evidence="1">
    <location>
        <begin position="586"/>
        <end position="600"/>
    </location>
</feature>
<keyword evidence="5" id="KW-1185">Reference proteome</keyword>
<dbReference type="InterPro" id="IPR009057">
    <property type="entry name" value="Homeodomain-like_sf"/>
</dbReference>
<feature type="compositionally biased region" description="Low complexity" evidence="1">
    <location>
        <begin position="554"/>
        <end position="565"/>
    </location>
</feature>
<feature type="region of interest" description="Disordered" evidence="1">
    <location>
        <begin position="525"/>
        <end position="726"/>
    </location>
</feature>
<feature type="compositionally biased region" description="Low complexity" evidence="1">
    <location>
        <begin position="527"/>
        <end position="537"/>
    </location>
</feature>
<dbReference type="Gene3D" id="1.10.10.60">
    <property type="entry name" value="Homeodomain-like"/>
    <property type="match status" value="1"/>
</dbReference>
<comment type="caution">
    <text evidence="4">The sequence shown here is derived from an EMBL/GenBank/DDBJ whole genome shotgun (WGS) entry which is preliminary data.</text>
</comment>
<dbReference type="CDD" id="cd00167">
    <property type="entry name" value="SANT"/>
    <property type="match status" value="1"/>
</dbReference>